<reference evidence="1" key="1">
    <citation type="journal article" date="2021" name="Mol. Ecol. Resour.">
        <title>Apolygus lucorum genome provides insights into omnivorousness and mesophyll feeding.</title>
        <authorList>
            <person name="Liu Y."/>
            <person name="Liu H."/>
            <person name="Wang H."/>
            <person name="Huang T."/>
            <person name="Liu B."/>
            <person name="Yang B."/>
            <person name="Yin L."/>
            <person name="Li B."/>
            <person name="Zhang Y."/>
            <person name="Zhang S."/>
            <person name="Jiang F."/>
            <person name="Zhang X."/>
            <person name="Ren Y."/>
            <person name="Wang B."/>
            <person name="Wang S."/>
            <person name="Lu Y."/>
            <person name="Wu K."/>
            <person name="Fan W."/>
            <person name="Wang G."/>
        </authorList>
    </citation>
    <scope>NUCLEOTIDE SEQUENCE</scope>
    <source>
        <strain evidence="1">12Hb</strain>
    </source>
</reference>
<protein>
    <submittedName>
        <fullName evidence="1">Uncharacterized protein</fullName>
    </submittedName>
</protein>
<evidence type="ECO:0000313" key="2">
    <source>
        <dbReference type="Proteomes" id="UP000466442"/>
    </source>
</evidence>
<dbReference type="EMBL" id="WIXP02000001">
    <property type="protein sequence ID" value="KAF6215983.1"/>
    <property type="molecule type" value="Genomic_DNA"/>
</dbReference>
<gene>
    <name evidence="1" type="ORF">GE061_000320</name>
</gene>
<sequence length="72" mass="8525">MPTPKPKTFQNTKNMYSMPETKLKEIMECLGNAPESSNHLPSSHVFGYFMHCLYLYIEYDKTLSIQSNYEYY</sequence>
<accession>A0A8S9Y496</accession>
<dbReference type="AlphaFoldDB" id="A0A8S9Y496"/>
<comment type="caution">
    <text evidence="1">The sequence shown here is derived from an EMBL/GenBank/DDBJ whole genome shotgun (WGS) entry which is preliminary data.</text>
</comment>
<evidence type="ECO:0000313" key="1">
    <source>
        <dbReference type="EMBL" id="KAF6215983.1"/>
    </source>
</evidence>
<dbReference type="Proteomes" id="UP000466442">
    <property type="component" value="Linkage Group LG1"/>
</dbReference>
<organism evidence="1 2">
    <name type="scientific">Apolygus lucorum</name>
    <name type="common">Small green plant bug</name>
    <name type="synonym">Lygocoris lucorum</name>
    <dbReference type="NCBI Taxonomy" id="248454"/>
    <lineage>
        <taxon>Eukaryota</taxon>
        <taxon>Metazoa</taxon>
        <taxon>Ecdysozoa</taxon>
        <taxon>Arthropoda</taxon>
        <taxon>Hexapoda</taxon>
        <taxon>Insecta</taxon>
        <taxon>Pterygota</taxon>
        <taxon>Neoptera</taxon>
        <taxon>Paraneoptera</taxon>
        <taxon>Hemiptera</taxon>
        <taxon>Heteroptera</taxon>
        <taxon>Panheteroptera</taxon>
        <taxon>Cimicomorpha</taxon>
        <taxon>Miridae</taxon>
        <taxon>Mirini</taxon>
        <taxon>Apolygus</taxon>
    </lineage>
</organism>
<name>A0A8S9Y496_APOLU</name>
<proteinExistence type="predicted"/>
<keyword evidence="2" id="KW-1185">Reference proteome</keyword>